<organism evidence="2 3">
    <name type="scientific">Rhypophila decipiens</name>
    <dbReference type="NCBI Taxonomy" id="261697"/>
    <lineage>
        <taxon>Eukaryota</taxon>
        <taxon>Fungi</taxon>
        <taxon>Dikarya</taxon>
        <taxon>Ascomycota</taxon>
        <taxon>Pezizomycotina</taxon>
        <taxon>Sordariomycetes</taxon>
        <taxon>Sordariomycetidae</taxon>
        <taxon>Sordariales</taxon>
        <taxon>Naviculisporaceae</taxon>
        <taxon>Rhypophila</taxon>
    </lineage>
</organism>
<accession>A0AAN7B4Q3</accession>
<evidence type="ECO:0000313" key="3">
    <source>
        <dbReference type="Proteomes" id="UP001301769"/>
    </source>
</evidence>
<reference evidence="2" key="1">
    <citation type="journal article" date="2023" name="Mol. Phylogenet. Evol.">
        <title>Genome-scale phylogeny and comparative genomics of the fungal order Sordariales.</title>
        <authorList>
            <person name="Hensen N."/>
            <person name="Bonometti L."/>
            <person name="Westerberg I."/>
            <person name="Brannstrom I.O."/>
            <person name="Guillou S."/>
            <person name="Cros-Aarteil S."/>
            <person name="Calhoun S."/>
            <person name="Haridas S."/>
            <person name="Kuo A."/>
            <person name="Mondo S."/>
            <person name="Pangilinan J."/>
            <person name="Riley R."/>
            <person name="LaButti K."/>
            <person name="Andreopoulos B."/>
            <person name="Lipzen A."/>
            <person name="Chen C."/>
            <person name="Yan M."/>
            <person name="Daum C."/>
            <person name="Ng V."/>
            <person name="Clum A."/>
            <person name="Steindorff A."/>
            <person name="Ohm R.A."/>
            <person name="Martin F."/>
            <person name="Silar P."/>
            <person name="Natvig D.O."/>
            <person name="Lalanne C."/>
            <person name="Gautier V."/>
            <person name="Ament-Velasquez S.L."/>
            <person name="Kruys A."/>
            <person name="Hutchinson M.I."/>
            <person name="Powell A.J."/>
            <person name="Barry K."/>
            <person name="Miller A.N."/>
            <person name="Grigoriev I.V."/>
            <person name="Debuchy R."/>
            <person name="Gladieux P."/>
            <person name="Hiltunen Thoren M."/>
            <person name="Johannesson H."/>
        </authorList>
    </citation>
    <scope>NUCLEOTIDE SEQUENCE</scope>
    <source>
        <strain evidence="2">PSN293</strain>
    </source>
</reference>
<feature type="region of interest" description="Disordered" evidence="1">
    <location>
        <begin position="1"/>
        <end position="43"/>
    </location>
</feature>
<dbReference type="Proteomes" id="UP001301769">
    <property type="component" value="Unassembled WGS sequence"/>
</dbReference>
<sequence length="220" mass="24355">MGWMMLFPPSISQRQRQTTQEPQASRSNIQDFRPADTSARTGDRFPSRLLRKGYCKLEASSPKATLLLAGGFPFLWRHRENWRAKVKQEKTLFAFAPEPDGDFFLPVSITPGRPARVVADLTCRFLCRAWLDSWVSSVPFAIHVYFPISVGVVQAITLNSTSRLLAATICRVNCESTDGDSDSGGGDEMIEKPHIAGVGFCNMQAETSWLVTDRVAVVGG</sequence>
<keyword evidence="3" id="KW-1185">Reference proteome</keyword>
<dbReference type="AlphaFoldDB" id="A0AAN7B4Q3"/>
<feature type="compositionally biased region" description="Polar residues" evidence="1">
    <location>
        <begin position="10"/>
        <end position="30"/>
    </location>
</feature>
<gene>
    <name evidence="2" type="ORF">QBC37DRAFT_27122</name>
</gene>
<proteinExistence type="predicted"/>
<name>A0AAN7B4Q3_9PEZI</name>
<comment type="caution">
    <text evidence="2">The sequence shown here is derived from an EMBL/GenBank/DDBJ whole genome shotgun (WGS) entry which is preliminary data.</text>
</comment>
<reference evidence="2" key="2">
    <citation type="submission" date="2023-05" db="EMBL/GenBank/DDBJ databases">
        <authorList>
            <consortium name="Lawrence Berkeley National Laboratory"/>
            <person name="Steindorff A."/>
            <person name="Hensen N."/>
            <person name="Bonometti L."/>
            <person name="Westerberg I."/>
            <person name="Brannstrom I.O."/>
            <person name="Guillou S."/>
            <person name="Cros-Aarteil S."/>
            <person name="Calhoun S."/>
            <person name="Haridas S."/>
            <person name="Kuo A."/>
            <person name="Mondo S."/>
            <person name="Pangilinan J."/>
            <person name="Riley R."/>
            <person name="Labutti K."/>
            <person name="Andreopoulos B."/>
            <person name="Lipzen A."/>
            <person name="Chen C."/>
            <person name="Yanf M."/>
            <person name="Daum C."/>
            <person name="Ng V."/>
            <person name="Clum A."/>
            <person name="Ohm R."/>
            <person name="Martin F."/>
            <person name="Silar P."/>
            <person name="Natvig D."/>
            <person name="Lalanne C."/>
            <person name="Gautier V."/>
            <person name="Ament-Velasquez S.L."/>
            <person name="Kruys A."/>
            <person name="Hutchinson M.I."/>
            <person name="Powell A.J."/>
            <person name="Barry K."/>
            <person name="Miller A.N."/>
            <person name="Grigoriev I.V."/>
            <person name="Debuchy R."/>
            <person name="Gladieux P."/>
            <person name="Thoren M.H."/>
            <person name="Johannesson H."/>
        </authorList>
    </citation>
    <scope>NUCLEOTIDE SEQUENCE</scope>
    <source>
        <strain evidence="2">PSN293</strain>
    </source>
</reference>
<evidence type="ECO:0000256" key="1">
    <source>
        <dbReference type="SAM" id="MobiDB-lite"/>
    </source>
</evidence>
<protein>
    <submittedName>
        <fullName evidence="2">Uncharacterized protein</fullName>
    </submittedName>
</protein>
<dbReference type="EMBL" id="MU858164">
    <property type="protein sequence ID" value="KAK4210848.1"/>
    <property type="molecule type" value="Genomic_DNA"/>
</dbReference>
<evidence type="ECO:0000313" key="2">
    <source>
        <dbReference type="EMBL" id="KAK4210848.1"/>
    </source>
</evidence>